<evidence type="ECO:0000313" key="3">
    <source>
        <dbReference type="EMBL" id="PZF85637.1"/>
    </source>
</evidence>
<dbReference type="Gene3D" id="2.60.120.10">
    <property type="entry name" value="Jelly Rolls"/>
    <property type="match status" value="1"/>
</dbReference>
<feature type="domain" description="(S)-ureidoglycine aminohydrolase cupin" evidence="2">
    <location>
        <begin position="42"/>
        <end position="113"/>
    </location>
</feature>
<dbReference type="RefSeq" id="WP_111253477.1">
    <property type="nucleotide sequence ID" value="NZ_POTW01000007.1"/>
</dbReference>
<gene>
    <name evidence="3" type="ORF">C1I92_04535</name>
</gene>
<protein>
    <submittedName>
        <fullName evidence="3">Transcriptional regulator</fullName>
    </submittedName>
</protein>
<sequence length="118" mass="13251">MTVTNRPLDAADLEEKPLGPPSAEPLDGEILVRSRVDFATDDRTVISGVWESEPGRSRWEFLTRGEIIHVIAGRMTVQRDGEEPVEVAAGATAYFPIGWCGEWTVHERLRKVYVVYKP</sequence>
<dbReference type="EMBL" id="POTW01000007">
    <property type="protein sequence ID" value="PZF85637.1"/>
    <property type="molecule type" value="Genomic_DNA"/>
</dbReference>
<dbReference type="Proteomes" id="UP000248764">
    <property type="component" value="Unassembled WGS sequence"/>
</dbReference>
<evidence type="ECO:0000256" key="1">
    <source>
        <dbReference type="SAM" id="MobiDB-lite"/>
    </source>
</evidence>
<keyword evidence="4" id="KW-1185">Reference proteome</keyword>
<dbReference type="InterPro" id="IPR008579">
    <property type="entry name" value="UGlyAH_Cupin_dom"/>
</dbReference>
<dbReference type="InterPro" id="IPR011051">
    <property type="entry name" value="RmlC_Cupin_sf"/>
</dbReference>
<dbReference type="InterPro" id="IPR014710">
    <property type="entry name" value="RmlC-like_jellyroll"/>
</dbReference>
<feature type="region of interest" description="Disordered" evidence="1">
    <location>
        <begin position="1"/>
        <end position="26"/>
    </location>
</feature>
<dbReference type="Pfam" id="PF05899">
    <property type="entry name" value="Cupin_3"/>
    <property type="match status" value="1"/>
</dbReference>
<reference evidence="3 4" key="1">
    <citation type="submission" date="2018-01" db="EMBL/GenBank/DDBJ databases">
        <title>Draft genome sequence of Jiangella sp. GTF31.</title>
        <authorList>
            <person name="Sahin N."/>
            <person name="Ay H."/>
            <person name="Saygin H."/>
        </authorList>
    </citation>
    <scope>NUCLEOTIDE SEQUENCE [LARGE SCALE GENOMIC DNA]</scope>
    <source>
        <strain evidence="3 4">GTF31</strain>
    </source>
</reference>
<comment type="caution">
    <text evidence="3">The sequence shown here is derived from an EMBL/GenBank/DDBJ whole genome shotgun (WGS) entry which is preliminary data.</text>
</comment>
<name>A0A2W2CBI7_9ACTN</name>
<accession>A0A2W2CBI7</accession>
<dbReference type="PANTHER" id="PTHR40943:SF1">
    <property type="entry name" value="CYTOPLASMIC PROTEIN"/>
    <property type="match status" value="1"/>
</dbReference>
<evidence type="ECO:0000313" key="4">
    <source>
        <dbReference type="Proteomes" id="UP000248764"/>
    </source>
</evidence>
<evidence type="ECO:0000259" key="2">
    <source>
        <dbReference type="Pfam" id="PF05899"/>
    </source>
</evidence>
<proteinExistence type="predicted"/>
<organism evidence="3 4">
    <name type="scientific">Jiangella anatolica</name>
    <dbReference type="NCBI Taxonomy" id="2670374"/>
    <lineage>
        <taxon>Bacteria</taxon>
        <taxon>Bacillati</taxon>
        <taxon>Actinomycetota</taxon>
        <taxon>Actinomycetes</taxon>
        <taxon>Jiangellales</taxon>
        <taxon>Jiangellaceae</taxon>
        <taxon>Jiangella</taxon>
    </lineage>
</organism>
<dbReference type="SUPFAM" id="SSF51182">
    <property type="entry name" value="RmlC-like cupins"/>
    <property type="match status" value="1"/>
</dbReference>
<dbReference type="AlphaFoldDB" id="A0A2W2CBI7"/>
<dbReference type="PANTHER" id="PTHR40943">
    <property type="entry name" value="CYTOPLASMIC PROTEIN-RELATED"/>
    <property type="match status" value="1"/>
</dbReference>